<protein>
    <submittedName>
        <fullName evidence="1">Uncharacterized protein</fullName>
    </submittedName>
</protein>
<keyword evidence="2" id="KW-1185">Reference proteome</keyword>
<reference evidence="1 2" key="1">
    <citation type="submission" date="2019-08" db="EMBL/GenBank/DDBJ databases">
        <authorList>
            <person name="Herpell B J."/>
        </authorList>
    </citation>
    <scope>NUCLEOTIDE SEQUENCE [LARGE SCALE GENOMIC DNA]</scope>
    <source>
        <strain evidence="2">Msb3</strain>
    </source>
</reference>
<dbReference type="Proteomes" id="UP000325811">
    <property type="component" value="Chromosome I"/>
</dbReference>
<dbReference type="EMBL" id="LR699553">
    <property type="protein sequence ID" value="VVD30807.1"/>
    <property type="molecule type" value="Genomic_DNA"/>
</dbReference>
<dbReference type="KEGG" id="pdio:PDMSB3_4363"/>
<dbReference type="AlphaFoldDB" id="A0A5Q4ZHI0"/>
<sequence>MPFSVFVVHCLFLPRRQPAAIATEEAFIAPLTARKPCPRPVGGFPQGFEHHRGCSRK</sequence>
<proteinExistence type="predicted"/>
<evidence type="ECO:0000313" key="1">
    <source>
        <dbReference type="EMBL" id="VVD30807.1"/>
    </source>
</evidence>
<gene>
    <name evidence="1" type="ORF">PDMSB3_4363</name>
</gene>
<accession>A0A5Q4ZHI0</accession>
<organism evidence="1 2">
    <name type="scientific">Paraburkholderia dioscoreae</name>
    <dbReference type="NCBI Taxonomy" id="2604047"/>
    <lineage>
        <taxon>Bacteria</taxon>
        <taxon>Pseudomonadati</taxon>
        <taxon>Pseudomonadota</taxon>
        <taxon>Betaproteobacteria</taxon>
        <taxon>Burkholderiales</taxon>
        <taxon>Burkholderiaceae</taxon>
        <taxon>Paraburkholderia</taxon>
    </lineage>
</organism>
<name>A0A5Q4ZHI0_9BURK</name>
<evidence type="ECO:0000313" key="2">
    <source>
        <dbReference type="Proteomes" id="UP000325811"/>
    </source>
</evidence>